<dbReference type="OrthoDB" id="9802365at2"/>
<dbReference type="Pfam" id="PF00633">
    <property type="entry name" value="HHH"/>
    <property type="match status" value="1"/>
</dbReference>
<dbReference type="GO" id="GO:0000701">
    <property type="term" value="F:purine-specific mismatch base pair DNA N-glycosylase activity"/>
    <property type="evidence" value="ECO:0007669"/>
    <property type="project" value="UniProtKB-EC"/>
</dbReference>
<sequence>MKEKVSSLLKDFPKEKFCEDLIGWFQREQRPLPWREDKDPYKIWVSEVMLQQTRVDTVIPYFRRFIEKYPDMRALAEAREEELLKMWEGLGYYSRVRNLQEAVREVCEKYGGVVPKSREQFGKLKGVGPYTAGAVLSIAYGIPEPAVDGNVMRVLSRIFLIGEDIAKAKTRNLMEDLIREIISRDDPSGFNQGLMELGAIICKPKGPACLLCPVQEHCRAFAAGLQEEYPVKTKSGKVKTVHLAAAVLTDERGRVLIRKRPKEGLLANLWEFPTEEADGLHFPDRAADFAERMKRKHGIRVEITGPLGKVEHVFSHLKWQISAYYGRAEGEIIETDTFKAVPLPDLEKYPFPVPHQKIFAMYQGDIGTEKGGSRTGKVRP</sequence>
<evidence type="ECO:0000256" key="11">
    <source>
        <dbReference type="ARBA" id="ARBA00023125"/>
    </source>
</evidence>
<dbReference type="GO" id="GO:0051539">
    <property type="term" value="F:4 iron, 4 sulfur cluster binding"/>
    <property type="evidence" value="ECO:0007669"/>
    <property type="project" value="UniProtKB-UniRule"/>
</dbReference>
<dbReference type="EC" id="3.2.2.31" evidence="3 15"/>
<comment type="similarity">
    <text evidence="2 15">Belongs to the Nth/MutY family.</text>
</comment>
<dbReference type="GO" id="GO:0035485">
    <property type="term" value="F:adenine/guanine mispair binding"/>
    <property type="evidence" value="ECO:0007669"/>
    <property type="project" value="TreeGrafter"/>
</dbReference>
<dbReference type="PATRIC" id="fig|301148.3.peg.161"/>
<evidence type="ECO:0000256" key="1">
    <source>
        <dbReference type="ARBA" id="ARBA00000843"/>
    </source>
</evidence>
<keyword evidence="13 15" id="KW-0326">Glycosidase</keyword>
<keyword evidence="5" id="KW-0004">4Fe-4S</keyword>
<keyword evidence="11" id="KW-0238">DNA-binding</keyword>
<evidence type="ECO:0000256" key="15">
    <source>
        <dbReference type="RuleBase" id="RU365096"/>
    </source>
</evidence>
<protein>
    <recommendedName>
        <fullName evidence="4 15">Adenine DNA glycosylase</fullName>
        <ecNumber evidence="3 15">3.2.2.31</ecNumber>
    </recommendedName>
</protein>
<dbReference type="InterPro" id="IPR023170">
    <property type="entry name" value="HhH_base_excis_C"/>
</dbReference>
<dbReference type="GO" id="GO:0006284">
    <property type="term" value="P:base-excision repair"/>
    <property type="evidence" value="ECO:0007669"/>
    <property type="project" value="UniProtKB-UniRule"/>
</dbReference>
<dbReference type="GO" id="GO:0006298">
    <property type="term" value="P:mismatch repair"/>
    <property type="evidence" value="ECO:0007669"/>
    <property type="project" value="TreeGrafter"/>
</dbReference>
<dbReference type="InterPro" id="IPR000445">
    <property type="entry name" value="HhH_motif"/>
</dbReference>
<evidence type="ECO:0000256" key="4">
    <source>
        <dbReference type="ARBA" id="ARBA00022023"/>
    </source>
</evidence>
<keyword evidence="7 15" id="KW-0227">DNA damage</keyword>
<dbReference type="Gene3D" id="1.10.340.30">
    <property type="entry name" value="Hypothetical protein, domain 2"/>
    <property type="match status" value="1"/>
</dbReference>
<evidence type="ECO:0000256" key="9">
    <source>
        <dbReference type="ARBA" id="ARBA00023004"/>
    </source>
</evidence>
<keyword evidence="12" id="KW-0234">DNA repair</keyword>
<dbReference type="Gene3D" id="1.10.1670.10">
    <property type="entry name" value="Helix-hairpin-Helix base-excision DNA repair enzymes (C-terminal)"/>
    <property type="match status" value="1"/>
</dbReference>
<dbReference type="PANTHER" id="PTHR42944:SF1">
    <property type="entry name" value="ADENINE DNA GLYCOSYLASE"/>
    <property type="match status" value="1"/>
</dbReference>
<evidence type="ECO:0000313" key="18">
    <source>
        <dbReference type="Proteomes" id="UP000075683"/>
    </source>
</evidence>
<dbReference type="SUPFAM" id="SSF55811">
    <property type="entry name" value="Nudix"/>
    <property type="match status" value="1"/>
</dbReference>
<dbReference type="Pfam" id="PF00730">
    <property type="entry name" value="HhH-GPD"/>
    <property type="match status" value="1"/>
</dbReference>
<dbReference type="FunFam" id="1.10.340.30:FF:000010">
    <property type="entry name" value="Adenine DNA glycosylase"/>
    <property type="match status" value="1"/>
</dbReference>
<evidence type="ECO:0000256" key="14">
    <source>
        <dbReference type="ARBA" id="ARBA00058550"/>
    </source>
</evidence>
<reference evidence="17 18" key="1">
    <citation type="submission" date="2016-01" db="EMBL/GenBank/DDBJ databases">
        <title>Draft Genome Sequences of Seven Thermophilic Sporeformers Isolated from Foods.</title>
        <authorList>
            <person name="Berendsen E.M."/>
            <person name="Wells-Bennik M.H."/>
            <person name="Krawcyk A.O."/>
            <person name="De Jong A."/>
            <person name="Holsappel S."/>
            <person name="Eijlander R.T."/>
            <person name="Kuipers O.P."/>
        </authorList>
    </citation>
    <scope>NUCLEOTIDE SEQUENCE [LARGE SCALE GENOMIC DNA]</scope>
    <source>
        <strain evidence="17 18">B4135</strain>
    </source>
</reference>
<dbReference type="PANTHER" id="PTHR42944">
    <property type="entry name" value="ADENINE DNA GLYCOSYLASE"/>
    <property type="match status" value="1"/>
</dbReference>
<dbReference type="SMART" id="SM00478">
    <property type="entry name" value="ENDO3c"/>
    <property type="match status" value="1"/>
</dbReference>
<comment type="catalytic activity">
    <reaction evidence="1 15">
        <text>Hydrolyzes free adenine bases from 7,8-dihydro-8-oxoguanine:adenine mismatched double-stranded DNA, leaving an apurinic site.</text>
        <dbReference type="EC" id="3.2.2.31"/>
    </reaction>
</comment>
<organism evidence="17 18">
    <name type="scientific">Caldibacillus debilis</name>
    <dbReference type="NCBI Taxonomy" id="301148"/>
    <lineage>
        <taxon>Bacteria</taxon>
        <taxon>Bacillati</taxon>
        <taxon>Bacillota</taxon>
        <taxon>Bacilli</taxon>
        <taxon>Bacillales</taxon>
        <taxon>Bacillaceae</taxon>
        <taxon>Caldibacillus</taxon>
    </lineage>
</organism>
<comment type="function">
    <text evidence="14">Base excision repair (BER) glycosylase that initiates repair of A:oxoG to C:G by removing the inappropriately paired adenine base from the DNA backbone, generating an abasic site product. 8-oxoguanine (oxoG) is a genotoxic DNA lesion resulting from oxidation of guanine; this residue is misread by replicative DNA polymerases, that insert adenine instead of cytosine opposite the oxidized damaged base. Shows a powerful dicrimination of A versus C, since it does not cleave cytosine in oxoG:C pairs. May also be able to remove adenine from A:G mispairs, although this activity may not be physiologically relevant.</text>
</comment>
<evidence type="ECO:0000256" key="6">
    <source>
        <dbReference type="ARBA" id="ARBA00022723"/>
    </source>
</evidence>
<dbReference type="InterPro" id="IPR044298">
    <property type="entry name" value="MIG/MutY"/>
</dbReference>
<dbReference type="EMBL" id="LQYT01000009">
    <property type="protein sequence ID" value="KYD22719.1"/>
    <property type="molecule type" value="Genomic_DNA"/>
</dbReference>
<feature type="domain" description="HhH-GPD" evidence="16">
    <location>
        <begin position="49"/>
        <end position="200"/>
    </location>
</feature>
<comment type="cofactor">
    <cofactor evidence="15">
        <name>[4Fe-4S] cluster</name>
        <dbReference type="ChEBI" id="CHEBI:49883"/>
    </cofactor>
    <text evidence="15">Binds 1 [4Fe-4S] cluster.</text>
</comment>
<evidence type="ECO:0000256" key="13">
    <source>
        <dbReference type="ARBA" id="ARBA00023295"/>
    </source>
</evidence>
<dbReference type="GO" id="GO:0046872">
    <property type="term" value="F:metal ion binding"/>
    <property type="evidence" value="ECO:0007669"/>
    <property type="project" value="UniProtKB-UniRule"/>
</dbReference>
<keyword evidence="10" id="KW-0411">Iron-sulfur</keyword>
<dbReference type="NCBIfam" id="TIGR01084">
    <property type="entry name" value="mutY"/>
    <property type="match status" value="1"/>
</dbReference>
<keyword evidence="9 15" id="KW-0408">Iron</keyword>
<dbReference type="SMART" id="SM00525">
    <property type="entry name" value="FES"/>
    <property type="match status" value="1"/>
</dbReference>
<dbReference type="CDD" id="cd00056">
    <property type="entry name" value="ENDO3c"/>
    <property type="match status" value="1"/>
</dbReference>
<dbReference type="Gene3D" id="3.90.79.10">
    <property type="entry name" value="Nucleoside Triphosphate Pyrophosphohydrolase"/>
    <property type="match status" value="1"/>
</dbReference>
<evidence type="ECO:0000313" key="17">
    <source>
        <dbReference type="EMBL" id="KYD22719.1"/>
    </source>
</evidence>
<dbReference type="InterPro" id="IPR015797">
    <property type="entry name" value="NUDIX_hydrolase-like_dom_sf"/>
</dbReference>
<dbReference type="Pfam" id="PF14815">
    <property type="entry name" value="NUDIX_4"/>
    <property type="match status" value="1"/>
</dbReference>
<dbReference type="GO" id="GO:0034039">
    <property type="term" value="F:8-oxo-7,8-dihydroguanine DNA N-glycosylase activity"/>
    <property type="evidence" value="ECO:0007669"/>
    <property type="project" value="TreeGrafter"/>
</dbReference>
<dbReference type="Proteomes" id="UP000075683">
    <property type="component" value="Unassembled WGS sequence"/>
</dbReference>
<comment type="caution">
    <text evidence="17">The sequence shown here is derived from an EMBL/GenBank/DDBJ whole genome shotgun (WGS) entry which is preliminary data.</text>
</comment>
<proteinExistence type="inferred from homology"/>
<dbReference type="InterPro" id="IPR003651">
    <property type="entry name" value="Endonuclease3_FeS-loop_motif"/>
</dbReference>
<dbReference type="InterPro" id="IPR005760">
    <property type="entry name" value="A/G_AdeGlyc_MutY"/>
</dbReference>
<accession>A0A150MEJ2</accession>
<dbReference type="InterPro" id="IPR011257">
    <property type="entry name" value="DNA_glycosylase"/>
</dbReference>
<evidence type="ECO:0000256" key="10">
    <source>
        <dbReference type="ARBA" id="ARBA00023014"/>
    </source>
</evidence>
<comment type="function">
    <text evidence="15">Adenine glycosylase active on G-A mispairs.</text>
</comment>
<dbReference type="AlphaFoldDB" id="A0A150MEJ2"/>
<keyword evidence="8" id="KW-0378">Hydrolase</keyword>
<evidence type="ECO:0000259" key="16">
    <source>
        <dbReference type="SMART" id="SM00478"/>
    </source>
</evidence>
<dbReference type="CDD" id="cd03431">
    <property type="entry name" value="NUDIX_DNA_Glycosylase_C-MutY"/>
    <property type="match status" value="1"/>
</dbReference>
<evidence type="ECO:0000256" key="12">
    <source>
        <dbReference type="ARBA" id="ARBA00023204"/>
    </source>
</evidence>
<evidence type="ECO:0000256" key="8">
    <source>
        <dbReference type="ARBA" id="ARBA00022801"/>
    </source>
</evidence>
<evidence type="ECO:0000256" key="5">
    <source>
        <dbReference type="ARBA" id="ARBA00022485"/>
    </source>
</evidence>
<dbReference type="STRING" id="301148.B4135_1202"/>
<dbReference type="FunFam" id="1.10.1670.10:FF:000002">
    <property type="entry name" value="Adenine DNA glycosylase"/>
    <property type="match status" value="1"/>
</dbReference>
<dbReference type="GO" id="GO:0032357">
    <property type="term" value="F:oxidized purine DNA binding"/>
    <property type="evidence" value="ECO:0007669"/>
    <property type="project" value="TreeGrafter"/>
</dbReference>
<dbReference type="InterPro" id="IPR029119">
    <property type="entry name" value="MutY_C"/>
</dbReference>
<evidence type="ECO:0000256" key="3">
    <source>
        <dbReference type="ARBA" id="ARBA00012045"/>
    </source>
</evidence>
<keyword evidence="6" id="KW-0479">Metal-binding</keyword>
<dbReference type="SUPFAM" id="SSF48150">
    <property type="entry name" value="DNA-glycosylase"/>
    <property type="match status" value="1"/>
</dbReference>
<evidence type="ECO:0000256" key="2">
    <source>
        <dbReference type="ARBA" id="ARBA00008343"/>
    </source>
</evidence>
<dbReference type="InterPro" id="IPR003265">
    <property type="entry name" value="HhH-GPD_domain"/>
</dbReference>
<evidence type="ECO:0000256" key="7">
    <source>
        <dbReference type="ARBA" id="ARBA00022763"/>
    </source>
</evidence>
<name>A0A150MEJ2_9BACI</name>
<gene>
    <name evidence="17" type="ORF">B4135_1202</name>
</gene>